<dbReference type="AlphaFoldDB" id="A0A2Z5G293"/>
<evidence type="ECO:0000313" key="2">
    <source>
        <dbReference type="Proteomes" id="UP000253606"/>
    </source>
</evidence>
<accession>A0A2Z5G293</accession>
<keyword evidence="2" id="KW-1185">Reference proteome</keyword>
<name>A0A2Z5G293_9BACT</name>
<sequence length="70" mass="8039">MLEGIVNDAKTNAILNLSRNAKTTIEDTRKLGNYSAHKITYTCKREYVREQIGEFRALFDELLHKAGIRV</sequence>
<proteinExistence type="predicted"/>
<dbReference type="Proteomes" id="UP000253606">
    <property type="component" value="Chromosome"/>
</dbReference>
<reference evidence="1 2" key="1">
    <citation type="journal article" date="2018" name="Front. Microbiol.">
        <title>Hydrolytic Capabilities as a Key to Environmental Success: Chitinolytic and Cellulolytic Acidobacteria From Acidic Sub-arctic Soils and Boreal Peatlands.</title>
        <authorList>
            <person name="Belova S.E."/>
            <person name="Ravin N.V."/>
            <person name="Pankratov T.A."/>
            <person name="Rakitin A.L."/>
            <person name="Ivanova A.A."/>
            <person name="Beletsky A.V."/>
            <person name="Mardanov A.V."/>
            <person name="Sinninghe Damste J.S."/>
            <person name="Dedysh S.N."/>
        </authorList>
    </citation>
    <scope>NUCLEOTIDE SEQUENCE [LARGE SCALE GENOMIC DNA]</scope>
    <source>
        <strain evidence="1 2">SBC82</strain>
    </source>
</reference>
<organism evidence="1 2">
    <name type="scientific">Acidisarcina polymorpha</name>
    <dbReference type="NCBI Taxonomy" id="2211140"/>
    <lineage>
        <taxon>Bacteria</taxon>
        <taxon>Pseudomonadati</taxon>
        <taxon>Acidobacteriota</taxon>
        <taxon>Terriglobia</taxon>
        <taxon>Terriglobales</taxon>
        <taxon>Acidobacteriaceae</taxon>
        <taxon>Acidisarcina</taxon>
    </lineage>
</organism>
<dbReference type="EMBL" id="CP030840">
    <property type="protein sequence ID" value="AXC13150.1"/>
    <property type="molecule type" value="Genomic_DNA"/>
</dbReference>
<protein>
    <submittedName>
        <fullName evidence="1">Uncharacterized protein</fullName>
    </submittedName>
</protein>
<gene>
    <name evidence="1" type="ORF">ACPOL_3871</name>
</gene>
<dbReference type="KEGG" id="abas:ACPOL_3871"/>
<evidence type="ECO:0000313" key="1">
    <source>
        <dbReference type="EMBL" id="AXC13150.1"/>
    </source>
</evidence>